<sequence>MRLSQLDVVNACLATMGESPLVAIDDDHPYVQAALTALRNSNTIVQSEGWWFNTDYQNITVDPGTGFAYAPADALSVETARAAVIARGTRLYDQMRSAYDMRPAFGAGPIQAVVIREVPFEDIPTMAQQAISARARLDFQASFDGDDNKYSKIGGEYTLAHRLLKAEHTRQSRVNFFDSVSMQEKLRLMRPMSRGMRIGRRGW</sequence>
<evidence type="ECO:0000313" key="1">
    <source>
        <dbReference type="EMBL" id="QYW02335.1"/>
    </source>
</evidence>
<protein>
    <submittedName>
        <fullName evidence="1">Tail adaptor protein</fullName>
    </submittedName>
</protein>
<dbReference type="EMBL" id="MZ326863">
    <property type="protein sequence ID" value="QYW02335.1"/>
    <property type="molecule type" value="Genomic_DNA"/>
</dbReference>
<reference evidence="1" key="1">
    <citation type="submission" date="2021-06" db="EMBL/GenBank/DDBJ databases">
        <title>Complete genome sequence of Burkholderia cenocepacia phage Paku.</title>
        <authorList>
            <person name="Rezene S."/>
            <person name="Yao G."/>
            <person name="Burrowes B."/>
            <person name="Liu M."/>
            <person name="Gill J."/>
        </authorList>
    </citation>
    <scope>NUCLEOTIDE SEQUENCE</scope>
</reference>
<dbReference type="InterPro" id="IPR033767">
    <property type="entry name" value="Tail_Gp11"/>
</dbReference>
<evidence type="ECO:0000313" key="2">
    <source>
        <dbReference type="Proteomes" id="UP000827220"/>
    </source>
</evidence>
<dbReference type="Proteomes" id="UP000827220">
    <property type="component" value="Segment"/>
</dbReference>
<dbReference type="Pfam" id="PF17212">
    <property type="entry name" value="Tube"/>
    <property type="match status" value="1"/>
</dbReference>
<gene>
    <name evidence="1" type="ORF">CPT_Paku_041</name>
</gene>
<accession>A0AAE8BI69</accession>
<organism evidence="1 2">
    <name type="scientific">Burkholderia phage Paku</name>
    <dbReference type="NCBI Taxonomy" id="2859650"/>
    <lineage>
        <taxon>Viruses</taxon>
        <taxon>Duplodnaviria</taxon>
        <taxon>Heunggongvirae</taxon>
        <taxon>Uroviricota</taxon>
        <taxon>Caudoviricetes</taxon>
        <taxon>Autographivirales</taxon>
        <taxon>Autonotataviridae</taxon>
        <taxon>Pakuvirus</taxon>
        <taxon>Pakuvirus paku</taxon>
    </lineage>
</organism>
<keyword evidence="2" id="KW-1185">Reference proteome</keyword>
<proteinExistence type="predicted"/>
<name>A0AAE8BI69_9CAUD</name>